<proteinExistence type="predicted"/>
<name>A0A217EQN8_9CAUD</name>
<sequence>MVENVTYSEDGQLLKLKWEDVYEQFKNLIKFAARQQMENNGADTMMSRQDLEQEGLLKLYDCWEKWCFKENKDMDEFGPIFRKSLFRKVKQSGGTGRALGFVAIDDEDNPLENMLKDENTVDVVEKIHFSEGLEKLKETLESDIAKSLLEELINPSDQTIYNVLIDIERKKMLKSQGHRVNVPKDTTVRMKHIVQTLGISNKQYDSAIEEIREAAHYLHYLGVLG</sequence>
<evidence type="ECO:0000313" key="2">
    <source>
        <dbReference type="Proteomes" id="UP000224660"/>
    </source>
</evidence>
<dbReference type="EMBL" id="KY368639">
    <property type="protein sequence ID" value="APZ82359.1"/>
    <property type="molecule type" value="Genomic_DNA"/>
</dbReference>
<dbReference type="Proteomes" id="UP000224660">
    <property type="component" value="Segment"/>
</dbReference>
<accession>A0A217EQN8</accession>
<protein>
    <submittedName>
        <fullName evidence="1">RNA polymerase sigma factor</fullName>
    </submittedName>
</protein>
<organism evidence="1 2">
    <name type="scientific">Bacillus phage vB_BsuM-Goe2</name>
    <dbReference type="NCBI Taxonomy" id="1933062"/>
    <lineage>
        <taxon>Viruses</taxon>
        <taxon>Duplodnaviria</taxon>
        <taxon>Heunggongvirae</taxon>
        <taxon>Uroviricota</taxon>
        <taxon>Caudoviricetes</taxon>
        <taxon>Herelleviridae</taxon>
        <taxon>Spounavirinae</taxon>
        <taxon>Okubovirus</taxon>
        <taxon>Okubovirus camphawk</taxon>
    </lineage>
</organism>
<evidence type="ECO:0000313" key="1">
    <source>
        <dbReference type="EMBL" id="APZ82359.1"/>
    </source>
</evidence>
<gene>
    <name evidence="1" type="ORF">Goe2_c12300</name>
</gene>
<reference evidence="1 2" key="1">
    <citation type="journal article" date="2017" name="Viruses">
        <title>Characterization of Bacillus subtilis Viruses vB_BsuM-Goe2 and vB_BsuM-Goe3.</title>
        <authorList>
            <person name="Willms I.M."/>
            <person name="Hoppert M."/>
            <person name="Hertel R."/>
        </authorList>
    </citation>
    <scope>NUCLEOTIDE SEQUENCE [LARGE SCALE GENOMIC DNA]</scope>
</reference>